<dbReference type="CDD" id="cd06588">
    <property type="entry name" value="PhnB_like"/>
    <property type="match status" value="1"/>
</dbReference>
<keyword evidence="2" id="KW-0560">Oxidoreductase</keyword>
<dbReference type="SUPFAM" id="SSF54593">
    <property type="entry name" value="Glyoxalase/Bleomycin resistance protein/Dihydroxybiphenyl dioxygenase"/>
    <property type="match status" value="1"/>
</dbReference>
<dbReference type="GO" id="GO:0051213">
    <property type="term" value="F:dioxygenase activity"/>
    <property type="evidence" value="ECO:0007669"/>
    <property type="project" value="UniProtKB-KW"/>
</dbReference>
<proteinExistence type="predicted"/>
<dbReference type="PANTHER" id="PTHR33990">
    <property type="entry name" value="PROTEIN YJDN-RELATED"/>
    <property type="match status" value="1"/>
</dbReference>
<keyword evidence="3" id="KW-1185">Reference proteome</keyword>
<dbReference type="Pfam" id="PF00903">
    <property type="entry name" value="Glyoxalase"/>
    <property type="match status" value="1"/>
</dbReference>
<accession>A0ABP8EJT1</accession>
<dbReference type="InterPro" id="IPR004360">
    <property type="entry name" value="Glyas_Fos-R_dOase_dom"/>
</dbReference>
<name>A0ABP8EJT1_9MICO</name>
<dbReference type="EMBL" id="BAABAZ010000005">
    <property type="protein sequence ID" value="GAA4284161.1"/>
    <property type="molecule type" value="Genomic_DNA"/>
</dbReference>
<keyword evidence="2" id="KW-0223">Dioxygenase</keyword>
<dbReference type="InterPro" id="IPR029068">
    <property type="entry name" value="Glyas_Bleomycin-R_OHBP_Dase"/>
</dbReference>
<dbReference type="PANTHER" id="PTHR33990:SF1">
    <property type="entry name" value="PROTEIN YJDN"/>
    <property type="match status" value="1"/>
</dbReference>
<sequence>MANSIATYIALPGTAAEAFAHWHEVFGGTLDLMKYGDEGMPDMDFEVNPEGVAHAVLHAPGGDIAGSDGMPGEEYPLKDTAYSLLYTLDTPDDARMLIQKLLDGGGSENMPFEQAPWGGWYGQVFDRFGVMWAFSTD</sequence>
<dbReference type="Gene3D" id="3.10.180.10">
    <property type="entry name" value="2,3-Dihydroxybiphenyl 1,2-Dioxygenase, domain 1"/>
    <property type="match status" value="1"/>
</dbReference>
<feature type="domain" description="Glyoxalase/fosfomycin resistance/dioxygenase" evidence="1">
    <location>
        <begin position="13"/>
        <end position="134"/>
    </location>
</feature>
<reference evidence="3" key="1">
    <citation type="journal article" date="2019" name="Int. J. Syst. Evol. Microbiol.">
        <title>The Global Catalogue of Microorganisms (GCM) 10K type strain sequencing project: providing services to taxonomists for standard genome sequencing and annotation.</title>
        <authorList>
            <consortium name="The Broad Institute Genomics Platform"/>
            <consortium name="The Broad Institute Genome Sequencing Center for Infectious Disease"/>
            <person name="Wu L."/>
            <person name="Ma J."/>
        </authorList>
    </citation>
    <scope>NUCLEOTIDE SEQUENCE [LARGE SCALE GENOMIC DNA]</scope>
    <source>
        <strain evidence="3">JCM 17458</strain>
    </source>
</reference>
<evidence type="ECO:0000259" key="1">
    <source>
        <dbReference type="Pfam" id="PF00903"/>
    </source>
</evidence>
<comment type="caution">
    <text evidence="2">The sequence shown here is derived from an EMBL/GenBank/DDBJ whole genome shotgun (WGS) entry which is preliminary data.</text>
</comment>
<evidence type="ECO:0000313" key="2">
    <source>
        <dbReference type="EMBL" id="GAA4284161.1"/>
    </source>
</evidence>
<gene>
    <name evidence="2" type="ORF">GCM10022261_16920</name>
</gene>
<evidence type="ECO:0000313" key="3">
    <source>
        <dbReference type="Proteomes" id="UP001501586"/>
    </source>
</evidence>
<organism evidence="2 3">
    <name type="scientific">Brevibacterium daeguense</name>
    <dbReference type="NCBI Taxonomy" id="909936"/>
    <lineage>
        <taxon>Bacteria</taxon>
        <taxon>Bacillati</taxon>
        <taxon>Actinomycetota</taxon>
        <taxon>Actinomycetes</taxon>
        <taxon>Micrococcales</taxon>
        <taxon>Brevibacteriaceae</taxon>
        <taxon>Brevibacterium</taxon>
    </lineage>
</organism>
<protein>
    <submittedName>
        <fullName evidence="2">Glyoxalase/bleomycin resistance/extradiol dioxygenase family protein</fullName>
    </submittedName>
</protein>
<dbReference type="InterPro" id="IPR028973">
    <property type="entry name" value="PhnB-like"/>
</dbReference>
<dbReference type="RefSeq" id="WP_236864274.1">
    <property type="nucleotide sequence ID" value="NZ_BAABAZ010000005.1"/>
</dbReference>
<dbReference type="Proteomes" id="UP001501586">
    <property type="component" value="Unassembled WGS sequence"/>
</dbReference>